<dbReference type="Pfam" id="PF12801">
    <property type="entry name" value="Fer4_5"/>
    <property type="match status" value="2"/>
</dbReference>
<reference evidence="4 5" key="1">
    <citation type="submission" date="2018-05" db="EMBL/GenBank/DDBJ databases">
        <title>Genomic Encyclopedia of Archaeal and Bacterial Type Strains, Phase II (KMG-II): from individual species to whole genera.</title>
        <authorList>
            <person name="Goeker M."/>
        </authorList>
    </citation>
    <scope>NUCLEOTIDE SEQUENCE [LARGE SCALE GENOMIC DNA]</scope>
    <source>
        <strain evidence="4 5">DSM 23514</strain>
    </source>
</reference>
<dbReference type="EMBL" id="QGGQ01000003">
    <property type="protein sequence ID" value="PWK24354.1"/>
    <property type="molecule type" value="Genomic_DNA"/>
</dbReference>
<evidence type="ECO:0000256" key="1">
    <source>
        <dbReference type="SAM" id="Phobius"/>
    </source>
</evidence>
<dbReference type="InterPro" id="IPR007329">
    <property type="entry name" value="FMN-bd"/>
</dbReference>
<feature type="transmembrane region" description="Helical" evidence="1">
    <location>
        <begin position="270"/>
        <end position="289"/>
    </location>
</feature>
<evidence type="ECO:0000313" key="4">
    <source>
        <dbReference type="EMBL" id="PWK24354.1"/>
    </source>
</evidence>
<dbReference type="Pfam" id="PF04205">
    <property type="entry name" value="FMN_bind"/>
    <property type="match status" value="1"/>
</dbReference>
<feature type="transmembrane region" description="Helical" evidence="1">
    <location>
        <begin position="386"/>
        <end position="403"/>
    </location>
</feature>
<feature type="transmembrane region" description="Helical" evidence="1">
    <location>
        <begin position="15"/>
        <end position="35"/>
    </location>
</feature>
<reference evidence="3 6" key="2">
    <citation type="submission" date="2020-07" db="EMBL/GenBank/DDBJ databases">
        <title>The draft genome sequence of Maribacter polysiphoniae KCTC 22021.</title>
        <authorList>
            <person name="Mu L."/>
        </authorList>
    </citation>
    <scope>NUCLEOTIDE SEQUENCE [LARGE SCALE GENOMIC DNA]</scope>
    <source>
        <strain evidence="3 6">KCTC 22021</strain>
    </source>
</reference>
<dbReference type="Proteomes" id="UP000245667">
    <property type="component" value="Unassembled WGS sequence"/>
</dbReference>
<dbReference type="OrthoDB" id="9806398at2"/>
<accession>A0A316E1K9</accession>
<dbReference type="RefSeq" id="WP_109650079.1">
    <property type="nucleotide sequence ID" value="NZ_JACWLN010000003.1"/>
</dbReference>
<dbReference type="AlphaFoldDB" id="A0A316E1K9"/>
<proteinExistence type="predicted"/>
<sequence length="470" mass="52863">MDSVGRLVKKEKKKIIATLIVAAVFLFFWINGPLMQSVGLLNLESIETKYSKPILVGEEGVDNKNISSFNTMTLNEEHTFGYGLVIDKKEPAKNWGLVADVKNNPNLSLEHKDAVFEHAKTFAHGYENISILTSMDMYYALVSVKGDSDIYLESTDLIKNIRGFAGEIHVGIFINKEGFITQVEHISSKETNSYLSDIKKSGFYEQFQTISLTRGSQEIDAVSGATITSKAIAQTVSALVEKGIPYPISNYNDVDGINTFSIEASLNKVWIFHIGVIFLMFAFTMQKWIKKTKKSVLALSLLSVIYIGFFLNNSFTYISFIHPFVGTSVSSLIGLYALFVLIGAIWGKNTYCKYVCPFGNIQRLIIQVNPLKTTRRFFISNKWLKRIRAAVTVILLTGVLLGLRNWSNFELFPDLFGFSTLGVWTIIAVITILTTLIYPMIWCRLLCPTGSILDGISDIMKYKRKHKHKP</sequence>
<feature type="transmembrane region" description="Helical" evidence="1">
    <location>
        <begin position="324"/>
        <end position="346"/>
    </location>
</feature>
<name>A0A316E1K9_9FLAO</name>
<protein>
    <submittedName>
        <fullName evidence="3">4Fe-4S binding protein</fullName>
    </submittedName>
    <submittedName>
        <fullName evidence="4">NosR/NirI family nitrous oxide reductase transcriptional regulator</fullName>
    </submittedName>
</protein>
<dbReference type="InterPro" id="IPR017896">
    <property type="entry name" value="4Fe4S_Fe-S-bd"/>
</dbReference>
<dbReference type="SMART" id="SM00900">
    <property type="entry name" value="FMN_bind"/>
    <property type="match status" value="1"/>
</dbReference>
<feature type="transmembrane region" description="Helical" evidence="1">
    <location>
        <begin position="296"/>
        <end position="318"/>
    </location>
</feature>
<evidence type="ECO:0000313" key="3">
    <source>
        <dbReference type="EMBL" id="MBD1260522.1"/>
    </source>
</evidence>
<organism evidence="4 5">
    <name type="scientific">Maribacter polysiphoniae</name>
    <dbReference type="NCBI Taxonomy" id="429344"/>
    <lineage>
        <taxon>Bacteria</taxon>
        <taxon>Pseudomonadati</taxon>
        <taxon>Bacteroidota</taxon>
        <taxon>Flavobacteriia</taxon>
        <taxon>Flavobacteriales</taxon>
        <taxon>Flavobacteriaceae</taxon>
        <taxon>Maribacter</taxon>
    </lineage>
</organism>
<evidence type="ECO:0000313" key="6">
    <source>
        <dbReference type="Proteomes" id="UP000651837"/>
    </source>
</evidence>
<dbReference type="GO" id="GO:0016020">
    <property type="term" value="C:membrane"/>
    <property type="evidence" value="ECO:0007669"/>
    <property type="project" value="InterPro"/>
</dbReference>
<feature type="transmembrane region" description="Helical" evidence="1">
    <location>
        <begin position="415"/>
        <end position="438"/>
    </location>
</feature>
<keyword evidence="1" id="KW-0812">Transmembrane</keyword>
<feature type="domain" description="FMN-binding" evidence="2">
    <location>
        <begin position="163"/>
        <end position="243"/>
    </location>
</feature>
<keyword evidence="1" id="KW-1133">Transmembrane helix</keyword>
<comment type="caution">
    <text evidence="4">The sequence shown here is derived from an EMBL/GenBank/DDBJ whole genome shotgun (WGS) entry which is preliminary data.</text>
</comment>
<dbReference type="Proteomes" id="UP000651837">
    <property type="component" value="Unassembled WGS sequence"/>
</dbReference>
<dbReference type="EMBL" id="JACWLN010000003">
    <property type="protein sequence ID" value="MBD1260522.1"/>
    <property type="molecule type" value="Genomic_DNA"/>
</dbReference>
<keyword evidence="1" id="KW-0472">Membrane</keyword>
<evidence type="ECO:0000313" key="5">
    <source>
        <dbReference type="Proteomes" id="UP000245667"/>
    </source>
</evidence>
<gene>
    <name evidence="3" type="ORF">HZY62_07970</name>
    <name evidence="4" type="ORF">LX92_01944</name>
</gene>
<evidence type="ECO:0000259" key="2">
    <source>
        <dbReference type="SMART" id="SM00900"/>
    </source>
</evidence>
<dbReference type="GO" id="GO:0010181">
    <property type="term" value="F:FMN binding"/>
    <property type="evidence" value="ECO:0007669"/>
    <property type="project" value="InterPro"/>
</dbReference>
<keyword evidence="6" id="KW-1185">Reference proteome</keyword>